<evidence type="ECO:0000256" key="1">
    <source>
        <dbReference type="SAM" id="MobiDB-lite"/>
    </source>
</evidence>
<feature type="compositionally biased region" description="Basic and acidic residues" evidence="1">
    <location>
        <begin position="50"/>
        <end position="71"/>
    </location>
</feature>
<protein>
    <submittedName>
        <fullName evidence="2">Uncharacterized protein</fullName>
    </submittedName>
</protein>
<feature type="region of interest" description="Disordered" evidence="1">
    <location>
        <begin position="1"/>
        <end position="27"/>
    </location>
</feature>
<dbReference type="Proteomes" id="UP000324222">
    <property type="component" value="Unassembled WGS sequence"/>
</dbReference>
<organism evidence="2 3">
    <name type="scientific">Portunus trituberculatus</name>
    <name type="common">Swimming crab</name>
    <name type="synonym">Neptunus trituberculatus</name>
    <dbReference type="NCBI Taxonomy" id="210409"/>
    <lineage>
        <taxon>Eukaryota</taxon>
        <taxon>Metazoa</taxon>
        <taxon>Ecdysozoa</taxon>
        <taxon>Arthropoda</taxon>
        <taxon>Crustacea</taxon>
        <taxon>Multicrustacea</taxon>
        <taxon>Malacostraca</taxon>
        <taxon>Eumalacostraca</taxon>
        <taxon>Eucarida</taxon>
        <taxon>Decapoda</taxon>
        <taxon>Pleocyemata</taxon>
        <taxon>Brachyura</taxon>
        <taxon>Eubrachyura</taxon>
        <taxon>Portunoidea</taxon>
        <taxon>Portunidae</taxon>
        <taxon>Portuninae</taxon>
        <taxon>Portunus</taxon>
    </lineage>
</organism>
<keyword evidence="3" id="KW-1185">Reference proteome</keyword>
<reference evidence="2 3" key="1">
    <citation type="submission" date="2019-05" db="EMBL/GenBank/DDBJ databases">
        <title>Another draft genome of Portunus trituberculatus and its Hox gene families provides insights of decapod evolution.</title>
        <authorList>
            <person name="Jeong J.-H."/>
            <person name="Song I."/>
            <person name="Kim S."/>
            <person name="Choi T."/>
            <person name="Kim D."/>
            <person name="Ryu S."/>
            <person name="Kim W."/>
        </authorList>
    </citation>
    <scope>NUCLEOTIDE SEQUENCE [LARGE SCALE GENOMIC DNA]</scope>
    <source>
        <tissue evidence="2">Muscle</tissue>
    </source>
</reference>
<dbReference type="AlphaFoldDB" id="A0A5B7F0B1"/>
<gene>
    <name evidence="2" type="ORF">E2C01_032199</name>
</gene>
<sequence length="88" mass="10379">MCLSELNPKYKKEDDLTPKNKFRSQRHTPLQTQTLQGGGHILMRLQHLYPKTEEQNQRSERSITNLPHEKSPMTPNPTEDNMYIEPYV</sequence>
<proteinExistence type="predicted"/>
<evidence type="ECO:0000313" key="2">
    <source>
        <dbReference type="EMBL" id="MPC38688.1"/>
    </source>
</evidence>
<feature type="region of interest" description="Disordered" evidence="1">
    <location>
        <begin position="50"/>
        <end position="88"/>
    </location>
</feature>
<name>A0A5B7F0B1_PORTR</name>
<dbReference type="EMBL" id="VSRR010004140">
    <property type="protein sequence ID" value="MPC38688.1"/>
    <property type="molecule type" value="Genomic_DNA"/>
</dbReference>
<comment type="caution">
    <text evidence="2">The sequence shown here is derived from an EMBL/GenBank/DDBJ whole genome shotgun (WGS) entry which is preliminary data.</text>
</comment>
<feature type="compositionally biased region" description="Basic and acidic residues" evidence="1">
    <location>
        <begin position="8"/>
        <end position="18"/>
    </location>
</feature>
<evidence type="ECO:0000313" key="3">
    <source>
        <dbReference type="Proteomes" id="UP000324222"/>
    </source>
</evidence>
<accession>A0A5B7F0B1</accession>